<feature type="non-terminal residue" evidence="1">
    <location>
        <position position="1"/>
    </location>
</feature>
<reference evidence="1" key="1">
    <citation type="submission" date="2021-06" db="EMBL/GenBank/DDBJ databases">
        <authorList>
            <person name="Kallberg Y."/>
            <person name="Tangrot J."/>
            <person name="Rosling A."/>
        </authorList>
    </citation>
    <scope>NUCLEOTIDE SEQUENCE</scope>
    <source>
        <strain evidence="1">CL356</strain>
    </source>
</reference>
<gene>
    <name evidence="1" type="ORF">ACOLOM_LOCUS12474</name>
</gene>
<evidence type="ECO:0000313" key="1">
    <source>
        <dbReference type="EMBL" id="CAG8746535.1"/>
    </source>
</evidence>
<dbReference type="Proteomes" id="UP000789525">
    <property type="component" value="Unassembled WGS sequence"/>
</dbReference>
<name>A0ACA9QFN3_9GLOM</name>
<comment type="caution">
    <text evidence="1">The sequence shown here is derived from an EMBL/GenBank/DDBJ whole genome shotgun (WGS) entry which is preliminary data.</text>
</comment>
<dbReference type="EMBL" id="CAJVPT010050762">
    <property type="protein sequence ID" value="CAG8746535.1"/>
    <property type="molecule type" value="Genomic_DNA"/>
</dbReference>
<accession>A0ACA9QFN3</accession>
<evidence type="ECO:0000313" key="2">
    <source>
        <dbReference type="Proteomes" id="UP000789525"/>
    </source>
</evidence>
<sequence>KLTTAPATVRIASIQYLDTGGMRANNSPKAAIVLRWFGVKYVQ</sequence>
<organism evidence="1 2">
    <name type="scientific">Acaulospora colombiana</name>
    <dbReference type="NCBI Taxonomy" id="27376"/>
    <lineage>
        <taxon>Eukaryota</taxon>
        <taxon>Fungi</taxon>
        <taxon>Fungi incertae sedis</taxon>
        <taxon>Mucoromycota</taxon>
        <taxon>Glomeromycotina</taxon>
        <taxon>Glomeromycetes</taxon>
        <taxon>Diversisporales</taxon>
        <taxon>Acaulosporaceae</taxon>
        <taxon>Acaulospora</taxon>
    </lineage>
</organism>
<keyword evidence="2" id="KW-1185">Reference proteome</keyword>
<protein>
    <submittedName>
        <fullName evidence="1">15879_t:CDS:1</fullName>
    </submittedName>
</protein>
<proteinExistence type="predicted"/>